<organism evidence="13 14">
    <name type="scientific">Aspergillus clavatus (strain ATCC 1007 / CBS 513.65 / DSM 816 / NCTC 3887 / NRRL 1 / QM 1276 / 107)</name>
    <dbReference type="NCBI Taxonomy" id="344612"/>
    <lineage>
        <taxon>Eukaryota</taxon>
        <taxon>Fungi</taxon>
        <taxon>Dikarya</taxon>
        <taxon>Ascomycota</taxon>
        <taxon>Pezizomycotina</taxon>
        <taxon>Eurotiomycetes</taxon>
        <taxon>Eurotiomycetidae</taxon>
        <taxon>Eurotiales</taxon>
        <taxon>Aspergillaceae</taxon>
        <taxon>Aspergillus</taxon>
        <taxon>Aspergillus subgen. Fumigati</taxon>
    </lineage>
</organism>
<dbReference type="VEuPathDB" id="FungiDB:ACLA_002690"/>
<dbReference type="Pfam" id="PF09084">
    <property type="entry name" value="NMT1"/>
    <property type="match status" value="1"/>
</dbReference>
<comment type="cofactor">
    <cofactor evidence="11">
        <name>Fe cation</name>
        <dbReference type="ChEBI" id="CHEBI:24875"/>
    </cofactor>
</comment>
<evidence type="ECO:0000256" key="6">
    <source>
        <dbReference type="ARBA" id="ARBA00022723"/>
    </source>
</evidence>
<dbReference type="Proteomes" id="UP000006701">
    <property type="component" value="Unassembled WGS sequence"/>
</dbReference>
<evidence type="ECO:0000256" key="7">
    <source>
        <dbReference type="ARBA" id="ARBA00022898"/>
    </source>
</evidence>
<dbReference type="GO" id="GO:0009229">
    <property type="term" value="P:thiamine diphosphate biosynthetic process"/>
    <property type="evidence" value="ECO:0007669"/>
    <property type="project" value="UniProtKB-UniRule"/>
</dbReference>
<dbReference type="CDD" id="cd13650">
    <property type="entry name" value="PBP2_THI5"/>
    <property type="match status" value="1"/>
</dbReference>
<protein>
    <recommendedName>
        <fullName evidence="11">4-amino-5-hydroxymethyl-2-methylpyrimidine phosphate synthase</fullName>
        <shortName evidence="11">HMP-P synthase</shortName>
        <shortName evidence="11">Hydroxymethylpyrimidine phosphate synthase</shortName>
    </recommendedName>
</protein>
<dbReference type="KEGG" id="act:ACLA_002690"/>
<keyword evidence="8 11" id="KW-0784">Thiamine biosynthesis</keyword>
<evidence type="ECO:0000313" key="13">
    <source>
        <dbReference type="EMBL" id="EAW14858.1"/>
    </source>
</evidence>
<comment type="catalytic activity">
    <reaction evidence="10">
        <text>N(6)-(pyridoxal phosphate)-L-lysyl-[4-amino-5-hydroxymethyl-2-methylpyrimidine phosphate synthase] + L-histidyl-[4-amino-5-hydroxymethyl-2-methylpyrimidine phosphate synthase] + 2 Fe(3+) + 4 H2O = L-lysyl-[4-amino-5-hydroxymethyl-2-methylpyrimidine phosphate synthase] + (2S)-2-amino-5-hydroxy-4-oxopentanoyl-[4-amino-5-hydroxymethyl-2-methylpyrimidine phosphate synthase] + 4-amino-2-methyl-5-(phosphooxymethyl)pyrimidine + 3-oxopropanoate + 2 Fe(2+) + 2 H(+)</text>
        <dbReference type="Rhea" id="RHEA:65756"/>
        <dbReference type="Rhea" id="RHEA-COMP:16892"/>
        <dbReference type="Rhea" id="RHEA-COMP:16893"/>
        <dbReference type="Rhea" id="RHEA-COMP:16894"/>
        <dbReference type="Rhea" id="RHEA-COMP:16895"/>
        <dbReference type="ChEBI" id="CHEBI:15377"/>
        <dbReference type="ChEBI" id="CHEBI:15378"/>
        <dbReference type="ChEBI" id="CHEBI:29033"/>
        <dbReference type="ChEBI" id="CHEBI:29034"/>
        <dbReference type="ChEBI" id="CHEBI:29969"/>
        <dbReference type="ChEBI" id="CHEBI:29979"/>
        <dbReference type="ChEBI" id="CHEBI:33190"/>
        <dbReference type="ChEBI" id="CHEBI:58354"/>
        <dbReference type="ChEBI" id="CHEBI:143915"/>
        <dbReference type="ChEBI" id="CHEBI:157692"/>
    </reaction>
    <physiologicalReaction direction="left-to-right" evidence="10">
        <dbReference type="Rhea" id="RHEA:65757"/>
    </physiologicalReaction>
</comment>
<keyword evidence="7 11" id="KW-0663">Pyridoxal phosphate</keyword>
<dbReference type="PANTHER" id="PTHR31528:SF1">
    <property type="entry name" value="4-AMINO-5-HYDROXYMETHYL-2-METHYLPYRIMIDINE PHOSPHATE SYNTHASE THI11-RELATED"/>
    <property type="match status" value="1"/>
</dbReference>
<dbReference type="OMA" id="TKHYGMT"/>
<gene>
    <name evidence="13" type="ORF">ACLA_002690</name>
</gene>
<evidence type="ECO:0000259" key="12">
    <source>
        <dbReference type="Pfam" id="PF09084"/>
    </source>
</evidence>
<evidence type="ECO:0000256" key="1">
    <source>
        <dbReference type="ARBA" id="ARBA00003469"/>
    </source>
</evidence>
<dbReference type="HOGENOM" id="CLU_028871_6_3_1"/>
<accession>A1C590</accession>
<dbReference type="GeneID" id="4708525"/>
<dbReference type="InterPro" id="IPR027939">
    <property type="entry name" value="NMT1/THI5"/>
</dbReference>
<comment type="subunit">
    <text evidence="4 11">Homodimer.</text>
</comment>
<proteinExistence type="inferred from homology"/>
<keyword evidence="6" id="KW-0479">Metal-binding</keyword>
<name>A1C590_ASPCL</name>
<dbReference type="GO" id="GO:0046872">
    <property type="term" value="F:metal ion binding"/>
    <property type="evidence" value="ECO:0007669"/>
    <property type="project" value="UniProtKB-KW"/>
</dbReference>
<keyword evidence="5" id="KW-0808">Transferase</keyword>
<dbReference type="FunFam" id="3.40.190.10:FF:000187">
    <property type="entry name" value="4-amino-5-hydroxymethyl-2-methylpyrimidine phosphate synthase THI5"/>
    <property type="match status" value="1"/>
</dbReference>
<evidence type="ECO:0000256" key="8">
    <source>
        <dbReference type="ARBA" id="ARBA00022977"/>
    </source>
</evidence>
<dbReference type="OrthoDB" id="434407at2759"/>
<evidence type="ECO:0000256" key="11">
    <source>
        <dbReference type="RuleBase" id="RU367015"/>
    </source>
</evidence>
<evidence type="ECO:0000313" key="14">
    <source>
        <dbReference type="Proteomes" id="UP000006701"/>
    </source>
</evidence>
<evidence type="ECO:0000256" key="4">
    <source>
        <dbReference type="ARBA" id="ARBA00011738"/>
    </source>
</evidence>
<feature type="domain" description="SsuA/THI5-like" evidence="12">
    <location>
        <begin position="16"/>
        <end position="238"/>
    </location>
</feature>
<dbReference type="Gene3D" id="3.40.190.10">
    <property type="entry name" value="Periplasmic binding protein-like II"/>
    <property type="match status" value="2"/>
</dbReference>
<dbReference type="RefSeq" id="XP_001276284.1">
    <property type="nucleotide sequence ID" value="XM_001276283.1"/>
</dbReference>
<keyword evidence="14" id="KW-1185">Reference proteome</keyword>
<dbReference type="GO" id="GO:0016740">
    <property type="term" value="F:transferase activity"/>
    <property type="evidence" value="ECO:0007669"/>
    <property type="project" value="UniProtKB-KW"/>
</dbReference>
<dbReference type="eggNOG" id="ENOG502QQ87">
    <property type="taxonomic scope" value="Eukaryota"/>
</dbReference>
<evidence type="ECO:0000256" key="2">
    <source>
        <dbReference type="ARBA" id="ARBA00004948"/>
    </source>
</evidence>
<dbReference type="UniPathway" id="UPA00060"/>
<comment type="pathway">
    <text evidence="2 11">Cofactor biosynthesis; thiamine diphosphate biosynthesis.</text>
</comment>
<evidence type="ECO:0000256" key="5">
    <source>
        <dbReference type="ARBA" id="ARBA00022679"/>
    </source>
</evidence>
<reference evidence="13 14" key="1">
    <citation type="journal article" date="2008" name="PLoS Genet.">
        <title>Genomic islands in the pathogenic filamentous fungus Aspergillus fumigatus.</title>
        <authorList>
            <person name="Fedorova N.D."/>
            <person name="Khaldi N."/>
            <person name="Joardar V.S."/>
            <person name="Maiti R."/>
            <person name="Amedeo P."/>
            <person name="Anderson M.J."/>
            <person name="Crabtree J."/>
            <person name="Silva J.C."/>
            <person name="Badger J.H."/>
            <person name="Albarraq A."/>
            <person name="Angiuoli S."/>
            <person name="Bussey H."/>
            <person name="Bowyer P."/>
            <person name="Cotty P.J."/>
            <person name="Dyer P.S."/>
            <person name="Egan A."/>
            <person name="Galens K."/>
            <person name="Fraser-Liggett C.M."/>
            <person name="Haas B.J."/>
            <person name="Inman J.M."/>
            <person name="Kent R."/>
            <person name="Lemieux S."/>
            <person name="Malavazi I."/>
            <person name="Orvis J."/>
            <person name="Roemer T."/>
            <person name="Ronning C.M."/>
            <person name="Sundaram J.P."/>
            <person name="Sutton G."/>
            <person name="Turner G."/>
            <person name="Venter J.C."/>
            <person name="White O.R."/>
            <person name="Whitty B.R."/>
            <person name="Youngman P."/>
            <person name="Wolfe K.H."/>
            <person name="Goldman G.H."/>
            <person name="Wortman J.R."/>
            <person name="Jiang B."/>
            <person name="Denning D.W."/>
            <person name="Nierman W.C."/>
        </authorList>
    </citation>
    <scope>NUCLEOTIDE SEQUENCE [LARGE SCALE GENOMIC DNA]</scope>
    <source>
        <strain evidence="14">ATCC 1007 / CBS 513.65 / DSM 816 / NCTC 3887 / NRRL 1</strain>
    </source>
</reference>
<dbReference type="PANTHER" id="PTHR31528">
    <property type="entry name" value="4-AMINO-5-HYDROXYMETHYL-2-METHYLPYRIMIDINE PHOSPHATE SYNTHASE THI11-RELATED"/>
    <property type="match status" value="1"/>
</dbReference>
<comment type="function">
    <text evidence="1 11">Responsible for the formation of the pyrimidine heterocycle in the thiamine biosynthesis pathway. Catalyzes the formation of hydroxymethylpyrimidine phosphate (HMP-P) from histidine and pyridoxal phosphate (PLP). The protein uses PLP and the active site histidine to form HMP-P, generating an inactive enzyme. The enzyme can only undergo a single turnover, which suggests it is a suicide enzyme.</text>
</comment>
<sequence>MSTDKITFLTNWHATPYHAPLYLAHSKGYFKDEGLKVAILEPNDPSDVTEIVGSGKVDMGFKAMIHTLAAKARNFPVTSIGSLLDEPFTGVIYLKDSGITEDFRSLKGKKIGYVGEFGKIQIDELTKHYGMTADDYTAVRCGMNVTKAIIRGDIDAGIGLENVQMVELAEWLASQNRPRDDVKMLRIDQLAELGCCCFCSILYIANDAFLAANPEKVHKFMRAVKRATDFVLAEPAKAYEEYIDVKPIMNTPVNRKIFERSFAYFSRDLKNVQRDWTKVTNYGKRLEILDADFQPNYTNEFLSWTLEADSTDPLGDQKRMAQLQQEVALNGGFKRLQVSATA</sequence>
<dbReference type="InterPro" id="IPR015168">
    <property type="entry name" value="SsuA/THI5"/>
</dbReference>
<dbReference type="AlphaFoldDB" id="A1C590"/>
<keyword evidence="9 11" id="KW-0408">Iron</keyword>
<dbReference type="GO" id="GO:0009228">
    <property type="term" value="P:thiamine biosynthetic process"/>
    <property type="evidence" value="ECO:0007669"/>
    <property type="project" value="UniProtKB-UniRule"/>
</dbReference>
<evidence type="ECO:0000256" key="3">
    <source>
        <dbReference type="ARBA" id="ARBA00009406"/>
    </source>
</evidence>
<dbReference type="EMBL" id="DS027004">
    <property type="protein sequence ID" value="EAW14858.1"/>
    <property type="molecule type" value="Genomic_DNA"/>
</dbReference>
<dbReference type="STRING" id="344612.A1C590"/>
<dbReference type="SUPFAM" id="SSF53850">
    <property type="entry name" value="Periplasmic binding protein-like II"/>
    <property type="match status" value="1"/>
</dbReference>
<comment type="similarity">
    <text evidence="3 11">Belongs to the NMT1/THI5 family.</text>
</comment>
<evidence type="ECO:0000256" key="9">
    <source>
        <dbReference type="ARBA" id="ARBA00023004"/>
    </source>
</evidence>
<evidence type="ECO:0000256" key="10">
    <source>
        <dbReference type="ARBA" id="ARBA00048179"/>
    </source>
</evidence>